<feature type="region of interest" description="Disordered" evidence="1">
    <location>
        <begin position="1"/>
        <end position="55"/>
    </location>
</feature>
<dbReference type="InParanoid" id="F0VBA1"/>
<organism evidence="3 5">
    <name type="scientific">Neospora caninum (strain Liverpool)</name>
    <dbReference type="NCBI Taxonomy" id="572307"/>
    <lineage>
        <taxon>Eukaryota</taxon>
        <taxon>Sar</taxon>
        <taxon>Alveolata</taxon>
        <taxon>Apicomplexa</taxon>
        <taxon>Conoidasida</taxon>
        <taxon>Coccidia</taxon>
        <taxon>Eucoccidiorida</taxon>
        <taxon>Eimeriorina</taxon>
        <taxon>Sarcocystidae</taxon>
        <taxon>Neospora</taxon>
    </lineage>
</organism>
<dbReference type="AlphaFoldDB" id="F0VBA1"/>
<evidence type="ECO:0000313" key="4">
    <source>
        <dbReference type="EMBL" id="CEL68187.1"/>
    </source>
</evidence>
<feature type="compositionally biased region" description="Low complexity" evidence="1">
    <location>
        <begin position="23"/>
        <end position="39"/>
    </location>
</feature>
<dbReference type="VEuPathDB" id="ToxoDB:NCLIV_039600"/>
<keyword evidence="5" id="KW-1185">Reference proteome</keyword>
<reference evidence="5" key="3">
    <citation type="journal article" date="2012" name="PLoS Pathog.">
        <title>Comparative genomics of the apicomplexan parasites Toxoplasma gondii and Neospora caninum: Coccidia differing in host range and transmission strategy.</title>
        <authorList>
            <person name="Reid A.J."/>
            <person name="Vermont S.J."/>
            <person name="Cotton J.A."/>
            <person name="Harris D."/>
            <person name="Hill-Cawthorne G.A."/>
            <person name="Konen-Waisman S."/>
            <person name="Latham S.M."/>
            <person name="Mourier T."/>
            <person name="Norton R."/>
            <person name="Quail M.A."/>
            <person name="Sanders M."/>
            <person name="Shanmugam D."/>
            <person name="Sohal A."/>
            <person name="Wasmuth J.D."/>
            <person name="Brunk B."/>
            <person name="Grigg M.E."/>
            <person name="Howard J.C."/>
            <person name="Parkinson J."/>
            <person name="Roos D.S."/>
            <person name="Trees A.J."/>
            <person name="Berriman M."/>
            <person name="Pain A."/>
            <person name="Wastling J.M."/>
        </authorList>
    </citation>
    <scope>NUCLEOTIDE SEQUENCE [LARGE SCALE GENOMIC DNA]</scope>
    <source>
        <strain evidence="5">Liverpool</strain>
    </source>
</reference>
<dbReference type="OrthoDB" id="409543at2759"/>
<dbReference type="Pfam" id="PF04488">
    <property type="entry name" value="Gly_transf_sug"/>
    <property type="match status" value="1"/>
</dbReference>
<reference evidence="3" key="2">
    <citation type="submission" date="2011-03" db="EMBL/GenBank/DDBJ databases">
        <title>Comparative genomics and transcriptomics of Neospora caninum and Toxoplasma gondii.</title>
        <authorList>
            <person name="Reid A.J."/>
            <person name="Sohal A."/>
            <person name="Harris D."/>
            <person name="Quail M."/>
            <person name="Sanders M."/>
            <person name="Berriman M."/>
            <person name="Wastling J.M."/>
            <person name="Pain A."/>
        </authorList>
    </citation>
    <scope>NUCLEOTIDE SEQUENCE</scope>
    <source>
        <strain evidence="3">Liverpool</strain>
    </source>
</reference>
<keyword evidence="2" id="KW-0812">Transmembrane</keyword>
<accession>F0VBA1</accession>
<evidence type="ECO:0000256" key="2">
    <source>
        <dbReference type="SAM" id="Phobius"/>
    </source>
</evidence>
<protein>
    <recommendedName>
        <fullName evidence="6">Glycosyltransferase family protein</fullName>
    </recommendedName>
</protein>
<dbReference type="EMBL" id="LN714484">
    <property type="protein sequence ID" value="CEL68187.1"/>
    <property type="molecule type" value="Genomic_DNA"/>
</dbReference>
<keyword evidence="2" id="KW-1133">Transmembrane helix</keyword>
<dbReference type="Proteomes" id="UP000007494">
    <property type="component" value="Chromosome IX"/>
</dbReference>
<dbReference type="Gene3D" id="3.90.550.20">
    <property type="match status" value="1"/>
</dbReference>
<feature type="region of interest" description="Disordered" evidence="1">
    <location>
        <begin position="439"/>
        <end position="465"/>
    </location>
</feature>
<evidence type="ECO:0000313" key="3">
    <source>
        <dbReference type="EMBL" id="CBZ50885.1"/>
    </source>
</evidence>
<evidence type="ECO:0008006" key="6">
    <source>
        <dbReference type="Google" id="ProtNLM"/>
    </source>
</evidence>
<gene>
    <name evidence="4" type="ORF">BN1204_039600</name>
    <name evidence="3" type="ORF">NCLIV_039600</name>
</gene>
<reference evidence="3" key="1">
    <citation type="submission" date="2011-02" db="EMBL/GenBank/DDBJ databases">
        <authorList>
            <person name="Aslett M."/>
        </authorList>
    </citation>
    <scope>NUCLEOTIDE SEQUENCE</scope>
    <source>
        <strain evidence="3">Liverpool</strain>
    </source>
</reference>
<feature type="compositionally biased region" description="Low complexity" evidence="1">
    <location>
        <begin position="826"/>
        <end position="837"/>
    </location>
</feature>
<dbReference type="InterPro" id="IPR029044">
    <property type="entry name" value="Nucleotide-diphossugar_trans"/>
</dbReference>
<feature type="compositionally biased region" description="Basic and acidic residues" evidence="1">
    <location>
        <begin position="448"/>
        <end position="458"/>
    </location>
</feature>
<feature type="compositionally biased region" description="Basic and acidic residues" evidence="1">
    <location>
        <begin position="812"/>
        <end position="825"/>
    </location>
</feature>
<dbReference type="SUPFAM" id="SSF53448">
    <property type="entry name" value="Nucleotide-diphospho-sugar transferases"/>
    <property type="match status" value="1"/>
</dbReference>
<dbReference type="OMA" id="FWRKGYD"/>
<dbReference type="GeneID" id="13441917"/>
<reference evidence="4" key="4">
    <citation type="journal article" date="2015" name="PLoS ONE">
        <title>Comprehensive Evaluation of Toxoplasma gondii VEG and Neospora caninum LIV Genomes with Tachyzoite Stage Transcriptome and Proteome Defines Novel Transcript Features.</title>
        <authorList>
            <person name="Ramaprasad A."/>
            <person name="Mourier T."/>
            <person name="Naeem R."/>
            <person name="Malas T.B."/>
            <person name="Moussa E."/>
            <person name="Panigrahi A."/>
            <person name="Vermont S.J."/>
            <person name="Otto T.D."/>
            <person name="Wastling J."/>
            <person name="Pain A."/>
        </authorList>
    </citation>
    <scope>NUCLEOTIDE SEQUENCE</scope>
    <source>
        <strain evidence="4">Liverpool</strain>
    </source>
</reference>
<dbReference type="RefSeq" id="XP_003880918.1">
    <property type="nucleotide sequence ID" value="XM_003880869.1"/>
</dbReference>
<feature type="transmembrane region" description="Helical" evidence="2">
    <location>
        <begin position="124"/>
        <end position="144"/>
    </location>
</feature>
<keyword evidence="2" id="KW-0472">Membrane</keyword>
<dbReference type="EMBL" id="FR823385">
    <property type="protein sequence ID" value="CBZ50885.1"/>
    <property type="molecule type" value="Genomic_DNA"/>
</dbReference>
<feature type="region of interest" description="Disordered" evidence="1">
    <location>
        <begin position="810"/>
        <end position="837"/>
    </location>
</feature>
<evidence type="ECO:0000313" key="5">
    <source>
        <dbReference type="Proteomes" id="UP000007494"/>
    </source>
</evidence>
<evidence type="ECO:0000256" key="1">
    <source>
        <dbReference type="SAM" id="MobiDB-lite"/>
    </source>
</evidence>
<sequence>MPDSQARRKAASGGTISSCPVNPSAASSDPPFSPSSRSPLHAYRPSDPGRDDAEEGPLLVASTRHFSRADAFRRRDHEALQPLQSIFPFLRSSSRKISLSTGNRDWACWDEPERKGRRVSRGGVYLFLLVLSCALASFFLSSLVDLDQEDTRSAVSRIPFALSSLFVSPFSLVSFLFATEEAEQDAVAEAVSLKQLAALASSSPPPSVENFGRISAPPLLLLASDADAFHPTFFSGLSDMSAAHASFSEQQAEREEAREIARERDAASPLTCVKLRPFLSPPSGTHTVSSLGDSLLALLEGDDRAFSPRDSPAPGKSESFVGFLDKVKNRVSSLLEEEAPWTVEREELRGGQSQESAEKGAETREGIPAWGRSLRRPNPSLFLPNWRVAVSRRTPVALPSLASGQASSEGLRRHLCVAYDREYGVRFVALLSALASPVTEAKEEEATEREADASENRARGKQRRLTEDECGDRVSLYDGCSSLPIYHSDASSFSSFDKIAKRRQTLAHMYWGGAEPLTGKELWAIDSFFAAAPDRTLRLHVLLPVVEDEDVVWDRGEAFGSSLQAEEASGNARTNHGWDGMFFASWGRRQRDATRKLTEQARGLHLSQLQLFWRKGYDLQYVQHVSLKPYLKGTPLAAHASALRLSSLANHSALFGLLRHSRQATVADILRALFLFREGGLYLDADMITLRSFASLPSFLVCENQSFERRETPLARGDTAGGQAREERRKCLKQRRRDQTVFRPCALTNRVFKFEGTRHLFLRDILHYIAKKLASASVGQLAVSKGGLLGPLAFREILYSRWVAPGAAGVAQEREKEEAEAREQHASGSSSRGGSAAPTHDAWYVLRFANSPPTPPAASPALLETRRGTGEAEQPRGLGEGAEDEERFTPFVRPLWLFGPLAFEPLQPAPRKGRFPVLESDVFWREEGQSEGFSELRTLGKTGPFYGMHLYAKMLLTRRPEGFLASLTDAPYSVIGVLQKTLCTSYCGEEMLRIFAGEEARQWIPDSVLDKIKAALSWL</sequence>
<dbReference type="InterPro" id="IPR007577">
    <property type="entry name" value="GlycoTrfase_DXD_sugar-bd_CS"/>
</dbReference>
<feature type="region of interest" description="Disordered" evidence="1">
    <location>
        <begin position="246"/>
        <end position="265"/>
    </location>
</feature>
<feature type="compositionally biased region" description="Basic and acidic residues" evidence="1">
    <location>
        <begin position="251"/>
        <end position="265"/>
    </location>
</feature>
<feature type="compositionally biased region" description="Basic and acidic residues" evidence="1">
    <location>
        <begin position="356"/>
        <end position="365"/>
    </location>
</feature>
<dbReference type="eggNOG" id="ENOG502QZVD">
    <property type="taxonomic scope" value="Eukaryota"/>
</dbReference>
<feature type="region of interest" description="Disordered" evidence="1">
    <location>
        <begin position="345"/>
        <end position="365"/>
    </location>
</feature>
<proteinExistence type="predicted"/>
<name>F0VBA1_NEOCL</name>